<name>A0ACC0VWV7_9STRA</name>
<protein>
    <submittedName>
        <fullName evidence="1">Uncharacterized protein</fullName>
    </submittedName>
</protein>
<sequence length="305" mass="33867">MSSEAVRTFDVTLKSSKVIKNYSTRSTEALIGTSLAPEKSVSRWTPVPTWTESPLGFRYRYSSLDQFQSCEYLLDNDSRIPDSSRTMHCQHVAILAGVAALFIANADAFKHPESLSPRPVNDQDAESIDDEERMPKVPKALTSFTKKILRGSSSQADRQEETDSSPLLAESQAVSEDAAARGYQAVSEEAAAEAHMEKLKALFPDDMDVTTILNNGDLLSAFAGAKLNLNTKITLQQVLLSRYDDADVIKIIQSVQAPHSYQAVSDALRKSLYKEWRKHPHRITAAIKRDYPAFVQAFRNSPPTD</sequence>
<proteinExistence type="predicted"/>
<gene>
    <name evidence="1" type="ORF">PsorP6_010508</name>
</gene>
<dbReference type="Proteomes" id="UP001163321">
    <property type="component" value="Chromosome 6"/>
</dbReference>
<comment type="caution">
    <text evidence="1">The sequence shown here is derived from an EMBL/GenBank/DDBJ whole genome shotgun (WGS) entry which is preliminary data.</text>
</comment>
<accession>A0ACC0VWV7</accession>
<dbReference type="EMBL" id="CM047585">
    <property type="protein sequence ID" value="KAI9910944.1"/>
    <property type="molecule type" value="Genomic_DNA"/>
</dbReference>
<evidence type="ECO:0000313" key="2">
    <source>
        <dbReference type="Proteomes" id="UP001163321"/>
    </source>
</evidence>
<keyword evidence="2" id="KW-1185">Reference proteome</keyword>
<reference evidence="1 2" key="1">
    <citation type="journal article" date="2022" name="bioRxiv">
        <title>The genome of the oomycete Peronosclerospora sorghi, a cosmopolitan pathogen of maize and sorghum, is inflated with dispersed pseudogenes.</title>
        <authorList>
            <person name="Fletcher K."/>
            <person name="Martin F."/>
            <person name="Isakeit T."/>
            <person name="Cavanaugh K."/>
            <person name="Magill C."/>
            <person name="Michelmore R."/>
        </authorList>
    </citation>
    <scope>NUCLEOTIDE SEQUENCE [LARGE SCALE GENOMIC DNA]</scope>
    <source>
        <strain evidence="1">P6</strain>
    </source>
</reference>
<evidence type="ECO:0000313" key="1">
    <source>
        <dbReference type="EMBL" id="KAI9910944.1"/>
    </source>
</evidence>
<organism evidence="1 2">
    <name type="scientific">Peronosclerospora sorghi</name>
    <dbReference type="NCBI Taxonomy" id="230839"/>
    <lineage>
        <taxon>Eukaryota</taxon>
        <taxon>Sar</taxon>
        <taxon>Stramenopiles</taxon>
        <taxon>Oomycota</taxon>
        <taxon>Peronosporomycetes</taxon>
        <taxon>Peronosporales</taxon>
        <taxon>Peronosporaceae</taxon>
        <taxon>Peronosclerospora</taxon>
    </lineage>
</organism>